<dbReference type="InterPro" id="IPR011042">
    <property type="entry name" value="6-blade_b-propeller_TolB-like"/>
</dbReference>
<sequence>MIRTILLFMILFVHLSPIQPEAVNNQNQLKAAFIRNDDLWIKIGNKEKQITAGEYVRYPKWSPDGQWIAYIKSKKDGNMVNNGELWLFHIRFNKHIHIKSNVNNNFQWSHDHNKIGFLVNKSLYVLNTASTHSFVPFLVAEQVDNFSWLPNEEGFLVSTRENENLHSNIILSKIIVNDRNIPTRSLFFTIPIRNDELIAGTSQFKWSHDRKWISFLLVPTASISADSNTLCLLTSDGKVFHRIDKEVLNENDWFKWAPSSTFLGYISGGGREATNNKKLTLVRPPSIQKKFITPKGFVDRDLTWKNNNIIYVSRSKEKKSDNLEERSLPNLYEVNIFTNSQKQITFPPQKNGDFVIDVKKKQLVWIRTDRKKADVLISSMDQIKEETWIKGLTVANSYYDRWSWEEVFSLYNGAN</sequence>
<dbReference type="Proteomes" id="UP000481621">
    <property type="component" value="Unassembled WGS sequence"/>
</dbReference>
<comment type="caution">
    <text evidence="1">The sequence shown here is derived from an EMBL/GenBank/DDBJ whole genome shotgun (WGS) entry which is preliminary data.</text>
</comment>
<proteinExistence type="predicted"/>
<dbReference type="AlphaFoldDB" id="A0A6B3TUV9"/>
<name>A0A6B3TUV9_9BACI</name>
<accession>A0A6B3TUV9</accession>
<protein>
    <submittedName>
        <fullName evidence="1">Translocation protein TolB</fullName>
    </submittedName>
</protein>
<dbReference type="EMBL" id="JAAIUV010000031">
    <property type="protein sequence ID" value="NEX80146.1"/>
    <property type="molecule type" value="Genomic_DNA"/>
</dbReference>
<reference evidence="1" key="1">
    <citation type="submission" date="2020-02" db="EMBL/GenBank/DDBJ databases">
        <title>Bacillus sedimentmangrovi sp. nov., isolated from sediment of the mangrove ecosystem.</title>
        <authorList>
            <person name="Liu G."/>
        </authorList>
    </citation>
    <scope>NUCLEOTIDE SEQUENCE [LARGE SCALE GENOMIC DNA]</scope>
    <source>
        <strain evidence="1">SgZ-7</strain>
    </source>
</reference>
<keyword evidence="2" id="KW-1185">Reference proteome</keyword>
<organism evidence="1 2">
    <name type="scientific">Neobacillus thermocopriae</name>
    <dbReference type="NCBI Taxonomy" id="1215031"/>
    <lineage>
        <taxon>Bacteria</taxon>
        <taxon>Bacillati</taxon>
        <taxon>Bacillota</taxon>
        <taxon>Bacilli</taxon>
        <taxon>Bacillales</taxon>
        <taxon>Bacillaceae</taxon>
        <taxon>Neobacillus</taxon>
    </lineage>
</organism>
<dbReference type="Gene3D" id="2.120.10.30">
    <property type="entry name" value="TolB, C-terminal domain"/>
    <property type="match status" value="2"/>
</dbReference>
<dbReference type="RefSeq" id="WP_163252602.1">
    <property type="nucleotide sequence ID" value="NZ_JAAIUV010000031.1"/>
</dbReference>
<dbReference type="PANTHER" id="PTHR36842:SF1">
    <property type="entry name" value="PROTEIN TOLB"/>
    <property type="match status" value="1"/>
</dbReference>
<dbReference type="SUPFAM" id="SSF82171">
    <property type="entry name" value="DPP6 N-terminal domain-like"/>
    <property type="match status" value="1"/>
</dbReference>
<gene>
    <name evidence="1" type="ORF">G4Z05_14925</name>
</gene>
<evidence type="ECO:0000313" key="2">
    <source>
        <dbReference type="Proteomes" id="UP000481621"/>
    </source>
</evidence>
<dbReference type="PANTHER" id="PTHR36842">
    <property type="entry name" value="PROTEIN TOLB HOMOLOG"/>
    <property type="match status" value="1"/>
</dbReference>
<evidence type="ECO:0000313" key="1">
    <source>
        <dbReference type="EMBL" id="NEX80146.1"/>
    </source>
</evidence>